<sequence>MSNDVLRNFDSLAVSLGSFKYKMDDQQVDEKR</sequence>
<name>A0A0K2VGN9_LEPSM</name>
<reference evidence="1" key="1">
    <citation type="submission" date="2014-05" db="EMBL/GenBank/DDBJ databases">
        <authorList>
            <person name="Chronopoulou M."/>
        </authorList>
    </citation>
    <scope>NUCLEOTIDE SEQUENCE</scope>
    <source>
        <tissue evidence="1">Whole organism</tissue>
    </source>
</reference>
<accession>A0A0K2VGN9</accession>
<protein>
    <submittedName>
        <fullName evidence="1">Uncharacterized protein</fullName>
    </submittedName>
</protein>
<evidence type="ECO:0000313" key="1">
    <source>
        <dbReference type="EMBL" id="CDW49126.1"/>
    </source>
</evidence>
<dbReference type="EMBL" id="HACA01031765">
    <property type="protein sequence ID" value="CDW49126.1"/>
    <property type="molecule type" value="Transcribed_RNA"/>
</dbReference>
<dbReference type="AlphaFoldDB" id="A0A0K2VGN9"/>
<organism evidence="1">
    <name type="scientific">Lepeophtheirus salmonis</name>
    <name type="common">Salmon louse</name>
    <name type="synonym">Caligus salmonis</name>
    <dbReference type="NCBI Taxonomy" id="72036"/>
    <lineage>
        <taxon>Eukaryota</taxon>
        <taxon>Metazoa</taxon>
        <taxon>Ecdysozoa</taxon>
        <taxon>Arthropoda</taxon>
        <taxon>Crustacea</taxon>
        <taxon>Multicrustacea</taxon>
        <taxon>Hexanauplia</taxon>
        <taxon>Copepoda</taxon>
        <taxon>Siphonostomatoida</taxon>
        <taxon>Caligidae</taxon>
        <taxon>Lepeophtheirus</taxon>
    </lineage>
</organism>
<proteinExistence type="predicted"/>